<dbReference type="Proteomes" id="UP000765509">
    <property type="component" value="Unassembled WGS sequence"/>
</dbReference>
<name>A0A9Q3IV36_9BASI</name>
<evidence type="ECO:0000256" key="1">
    <source>
        <dbReference type="SAM" id="MobiDB-lite"/>
    </source>
</evidence>
<accession>A0A9Q3IV36</accession>
<proteinExistence type="predicted"/>
<feature type="compositionally biased region" description="Basic and acidic residues" evidence="1">
    <location>
        <begin position="63"/>
        <end position="83"/>
    </location>
</feature>
<protein>
    <submittedName>
        <fullName evidence="2">Uncharacterized protein</fullName>
    </submittedName>
</protein>
<comment type="caution">
    <text evidence="2">The sequence shown here is derived from an EMBL/GenBank/DDBJ whole genome shotgun (WGS) entry which is preliminary data.</text>
</comment>
<organism evidence="2 3">
    <name type="scientific">Austropuccinia psidii MF-1</name>
    <dbReference type="NCBI Taxonomy" id="1389203"/>
    <lineage>
        <taxon>Eukaryota</taxon>
        <taxon>Fungi</taxon>
        <taxon>Dikarya</taxon>
        <taxon>Basidiomycota</taxon>
        <taxon>Pucciniomycotina</taxon>
        <taxon>Pucciniomycetes</taxon>
        <taxon>Pucciniales</taxon>
        <taxon>Sphaerophragmiaceae</taxon>
        <taxon>Austropuccinia</taxon>
    </lineage>
</organism>
<sequence>MEVFEASKLVESKELPVKQESGFNNNETAQENTYQLISGKEIKESEDKVQIQPESESIDTEDINSKMEERKTSGTIKIDNKDENTSRKIYQVTRDYKFNKTEIEA</sequence>
<feature type="region of interest" description="Disordered" evidence="1">
    <location>
        <begin position="44"/>
        <end position="83"/>
    </location>
</feature>
<evidence type="ECO:0000313" key="2">
    <source>
        <dbReference type="EMBL" id="MBW0550558.1"/>
    </source>
</evidence>
<evidence type="ECO:0000313" key="3">
    <source>
        <dbReference type="Proteomes" id="UP000765509"/>
    </source>
</evidence>
<dbReference type="EMBL" id="AVOT02056160">
    <property type="protein sequence ID" value="MBW0550558.1"/>
    <property type="molecule type" value="Genomic_DNA"/>
</dbReference>
<dbReference type="AlphaFoldDB" id="A0A9Q3IV36"/>
<gene>
    <name evidence="2" type="ORF">O181_090273</name>
</gene>
<keyword evidence="3" id="KW-1185">Reference proteome</keyword>
<reference evidence="2" key="1">
    <citation type="submission" date="2021-03" db="EMBL/GenBank/DDBJ databases">
        <title>Draft genome sequence of rust myrtle Austropuccinia psidii MF-1, a brazilian biotype.</title>
        <authorList>
            <person name="Quecine M.C."/>
            <person name="Pachon D.M.R."/>
            <person name="Bonatelli M.L."/>
            <person name="Correr F.H."/>
            <person name="Franceschini L.M."/>
            <person name="Leite T.F."/>
            <person name="Margarido G.R.A."/>
            <person name="Almeida C.A."/>
            <person name="Ferrarezi J.A."/>
            <person name="Labate C.A."/>
        </authorList>
    </citation>
    <scope>NUCLEOTIDE SEQUENCE</scope>
    <source>
        <strain evidence="2">MF-1</strain>
    </source>
</reference>